<evidence type="ECO:0000313" key="2">
    <source>
        <dbReference type="Proteomes" id="UP000027665"/>
    </source>
</evidence>
<organism evidence="1 2">
    <name type="scientific">Synergistes jonesii</name>
    <dbReference type="NCBI Taxonomy" id="2754"/>
    <lineage>
        <taxon>Bacteria</taxon>
        <taxon>Thermotogati</taxon>
        <taxon>Synergistota</taxon>
        <taxon>Synergistia</taxon>
        <taxon>Synergistales</taxon>
        <taxon>Synergistaceae</taxon>
        <taxon>Synergistes</taxon>
    </lineage>
</organism>
<reference evidence="1 2" key="1">
    <citation type="submission" date="2014-04" db="EMBL/GenBank/DDBJ databases">
        <title>Draft Genome Sequence of Synergistes jonesii.</title>
        <authorList>
            <person name="Coil D.A."/>
            <person name="Eisen J.A."/>
            <person name="Holland-Moritz H.E."/>
        </authorList>
    </citation>
    <scope>NUCLEOTIDE SEQUENCE [LARGE SCALE GENOMIC DNA]</scope>
    <source>
        <strain evidence="1 2">78-1</strain>
    </source>
</reference>
<dbReference type="Proteomes" id="UP000027665">
    <property type="component" value="Unassembled WGS sequence"/>
</dbReference>
<proteinExistence type="predicted"/>
<sequence length="74" mass="8329">MPIILTGRGTLAATAGALEARARKLTPYAQAPARGPAEIRKKPRRRKTFEKADRMLRTYPLRSLIKDKYPVLPI</sequence>
<comment type="caution">
    <text evidence="1">The sequence shown here is derived from an EMBL/GenBank/DDBJ whole genome shotgun (WGS) entry which is preliminary data.</text>
</comment>
<protein>
    <submittedName>
        <fullName evidence="1">Uncharacterized protein</fullName>
    </submittedName>
</protein>
<name>A0A073IQ94_9BACT</name>
<dbReference type="EMBL" id="JMKI01000036">
    <property type="protein sequence ID" value="KEJ91929.1"/>
    <property type="molecule type" value="Genomic_DNA"/>
</dbReference>
<dbReference type="AlphaFoldDB" id="A0A073IQ94"/>
<gene>
    <name evidence="1" type="ORF">EH55_05970</name>
</gene>
<evidence type="ECO:0000313" key="1">
    <source>
        <dbReference type="EMBL" id="KEJ91929.1"/>
    </source>
</evidence>
<accession>A0A073IQ94</accession>
<dbReference type="STRING" id="2754.EH55_05970"/>
<keyword evidence="2" id="KW-1185">Reference proteome</keyword>